<evidence type="ECO:0000313" key="3">
    <source>
        <dbReference type="Proteomes" id="UP000631300"/>
    </source>
</evidence>
<keyword evidence="1" id="KW-0472">Membrane</keyword>
<protein>
    <submittedName>
        <fullName evidence="2">Uncharacterized protein</fullName>
    </submittedName>
</protein>
<feature type="transmembrane region" description="Helical" evidence="1">
    <location>
        <begin position="128"/>
        <end position="151"/>
    </location>
</feature>
<evidence type="ECO:0000313" key="2">
    <source>
        <dbReference type="EMBL" id="GGW89783.1"/>
    </source>
</evidence>
<dbReference type="RefSeq" id="WP_189406906.1">
    <property type="nucleotide sequence ID" value="NZ_BMXP01000006.1"/>
</dbReference>
<reference evidence="2" key="2">
    <citation type="submission" date="2020-09" db="EMBL/GenBank/DDBJ databases">
        <authorList>
            <person name="Sun Q."/>
            <person name="Kim S."/>
        </authorList>
    </citation>
    <scope>NUCLEOTIDE SEQUENCE</scope>
    <source>
        <strain evidence="2">KCTC 22164</strain>
    </source>
</reference>
<dbReference type="AlphaFoldDB" id="A0A918N0J7"/>
<keyword evidence="3" id="KW-1185">Reference proteome</keyword>
<dbReference type="EMBL" id="BMXP01000006">
    <property type="protein sequence ID" value="GGW89783.1"/>
    <property type="molecule type" value="Genomic_DNA"/>
</dbReference>
<dbReference type="Proteomes" id="UP000631300">
    <property type="component" value="Unassembled WGS sequence"/>
</dbReference>
<feature type="transmembrane region" description="Helical" evidence="1">
    <location>
        <begin position="95"/>
        <end position="116"/>
    </location>
</feature>
<keyword evidence="1" id="KW-1133">Transmembrane helix</keyword>
<sequence length="167" mass="19414">MIFEFIPVSAFTLMVVLVVYSLFAQKVTVFSVVLFVQFFMEMLHQGIELYVGEIDGTLPAHLINFFWYMSFAVTDILIIFVLFRLIRLFKLRADWLVKAVAGSYAMYALIQLSRYIDRMLLETNILGAFYRAAIINLNNIVVLMLVCYLILELVGFVRKKHSDTQIY</sequence>
<feature type="transmembrane region" description="Helical" evidence="1">
    <location>
        <begin position="12"/>
        <end position="40"/>
    </location>
</feature>
<evidence type="ECO:0000256" key="1">
    <source>
        <dbReference type="SAM" id="Phobius"/>
    </source>
</evidence>
<keyword evidence="1" id="KW-0812">Transmembrane</keyword>
<gene>
    <name evidence="2" type="ORF">GCM10007391_25120</name>
</gene>
<name>A0A918N0J7_9ALTE</name>
<feature type="transmembrane region" description="Helical" evidence="1">
    <location>
        <begin position="65"/>
        <end position="83"/>
    </location>
</feature>
<accession>A0A918N0J7</accession>
<organism evidence="2 3">
    <name type="scientific">Alteromonas halophila</name>
    <dbReference type="NCBI Taxonomy" id="516698"/>
    <lineage>
        <taxon>Bacteria</taxon>
        <taxon>Pseudomonadati</taxon>
        <taxon>Pseudomonadota</taxon>
        <taxon>Gammaproteobacteria</taxon>
        <taxon>Alteromonadales</taxon>
        <taxon>Alteromonadaceae</taxon>
        <taxon>Alteromonas/Salinimonas group</taxon>
        <taxon>Alteromonas</taxon>
    </lineage>
</organism>
<reference evidence="2" key="1">
    <citation type="journal article" date="2014" name="Int. J. Syst. Evol. Microbiol.">
        <title>Complete genome sequence of Corynebacterium casei LMG S-19264T (=DSM 44701T), isolated from a smear-ripened cheese.</title>
        <authorList>
            <consortium name="US DOE Joint Genome Institute (JGI-PGF)"/>
            <person name="Walter F."/>
            <person name="Albersmeier A."/>
            <person name="Kalinowski J."/>
            <person name="Ruckert C."/>
        </authorList>
    </citation>
    <scope>NUCLEOTIDE SEQUENCE</scope>
    <source>
        <strain evidence="2">KCTC 22164</strain>
    </source>
</reference>
<comment type="caution">
    <text evidence="2">The sequence shown here is derived from an EMBL/GenBank/DDBJ whole genome shotgun (WGS) entry which is preliminary data.</text>
</comment>
<proteinExistence type="predicted"/>